<dbReference type="PROSITE" id="PS00670">
    <property type="entry name" value="D_2_HYDROXYACID_DH_2"/>
    <property type="match status" value="1"/>
</dbReference>
<comment type="caution">
    <text evidence="7">The sequence shown here is derived from an EMBL/GenBank/DDBJ whole genome shotgun (WGS) entry which is preliminary data.</text>
</comment>
<dbReference type="Pfam" id="PF02826">
    <property type="entry name" value="2-Hacid_dh_C"/>
    <property type="match status" value="1"/>
</dbReference>
<dbReference type="PANTHER" id="PTHR42938:SF47">
    <property type="entry name" value="HYDROXYPYRUVATE REDUCTASE"/>
    <property type="match status" value="1"/>
</dbReference>
<reference evidence="7" key="1">
    <citation type="submission" date="2016-11" db="EMBL/GenBank/DDBJ databases">
        <authorList>
            <person name="Varghese N."/>
            <person name="Submissions S."/>
        </authorList>
    </citation>
    <scope>NUCLEOTIDE SEQUENCE [LARGE SCALE GENOMIC DNA]</scope>
    <source>
        <strain evidence="7">DSM 16785</strain>
    </source>
</reference>
<gene>
    <name evidence="7" type="ORF">SAMN02745164_01452</name>
</gene>
<dbReference type="SUPFAM" id="SSF51735">
    <property type="entry name" value="NAD(P)-binding Rossmann-fold domains"/>
    <property type="match status" value="1"/>
</dbReference>
<proteinExistence type="inferred from homology"/>
<dbReference type="PROSITE" id="PS00671">
    <property type="entry name" value="D_2_HYDROXYACID_DH_3"/>
    <property type="match status" value="1"/>
</dbReference>
<dbReference type="InterPro" id="IPR006140">
    <property type="entry name" value="D-isomer_DH_NAD-bd"/>
</dbReference>
<dbReference type="GO" id="GO:0051287">
    <property type="term" value="F:NAD binding"/>
    <property type="evidence" value="ECO:0007669"/>
    <property type="project" value="InterPro"/>
</dbReference>
<dbReference type="PANTHER" id="PTHR42938">
    <property type="entry name" value="FORMATE DEHYDROGENASE 1"/>
    <property type="match status" value="1"/>
</dbReference>
<dbReference type="InterPro" id="IPR006139">
    <property type="entry name" value="D-isomer_2_OHA_DH_cat_dom"/>
</dbReference>
<dbReference type="PROSITE" id="PS00065">
    <property type="entry name" value="D_2_HYDROXYACID_DH_1"/>
    <property type="match status" value="1"/>
</dbReference>
<evidence type="ECO:0000256" key="4">
    <source>
        <dbReference type="RuleBase" id="RU003719"/>
    </source>
</evidence>
<dbReference type="InterPro" id="IPR029752">
    <property type="entry name" value="D-isomer_DH_CS1"/>
</dbReference>
<sequence length="309" mass="34416">MWIHINDPLAEEATEKLKNALPEAKITIEHFEKEELKEKIKDFDILIIRSATKATKDIIENGKNLKLIARAGMGLDNVDLNAAKEKGIKVINTPGANSLSVAELVVGYILSIYRHIVTGTVTLREGKWEKKSLKGFELTGKTLGIVGFGHIGKLVRKLVTGFDMKVLVFDVFEIPEEVQKENNVKQVSFEELIKNSDIITLHVPLNEKTKHLISEKEFEMMKDNVVLINAARGGVVDEKALLKYLENGKVLGAGLDVFETEPPISEIQMKLLNHPMVVATPHIGATTKEAQRRVGLELVDKIVEIAKNM</sequence>
<keyword evidence="8" id="KW-1185">Reference proteome</keyword>
<evidence type="ECO:0000259" key="5">
    <source>
        <dbReference type="Pfam" id="PF00389"/>
    </source>
</evidence>
<dbReference type="FunFam" id="3.40.50.720:FF:000021">
    <property type="entry name" value="D-3-phosphoglycerate dehydrogenase"/>
    <property type="match status" value="1"/>
</dbReference>
<dbReference type="Gene3D" id="3.40.50.720">
    <property type="entry name" value="NAD(P)-binding Rossmann-like Domain"/>
    <property type="match status" value="2"/>
</dbReference>
<comment type="similarity">
    <text evidence="1 4">Belongs to the D-isomer specific 2-hydroxyacid dehydrogenase family.</text>
</comment>
<evidence type="ECO:0000256" key="1">
    <source>
        <dbReference type="ARBA" id="ARBA00005854"/>
    </source>
</evidence>
<dbReference type="RefSeq" id="WP_072864962.1">
    <property type="nucleotide sequence ID" value="NZ_FQUI01000023.1"/>
</dbReference>
<protein>
    <submittedName>
        <fullName evidence="7">D-3-phosphoglycerate dehydrogenase</fullName>
    </submittedName>
</protein>
<evidence type="ECO:0000259" key="6">
    <source>
        <dbReference type="Pfam" id="PF02826"/>
    </source>
</evidence>
<evidence type="ECO:0000313" key="7">
    <source>
        <dbReference type="EMBL" id="SHE93996.1"/>
    </source>
</evidence>
<accession>A0A1M4XKQ5</accession>
<dbReference type="CDD" id="cd05303">
    <property type="entry name" value="PGDH_2"/>
    <property type="match status" value="1"/>
</dbReference>
<dbReference type="EMBL" id="FQUI01000023">
    <property type="protein sequence ID" value="SHE93996.1"/>
    <property type="molecule type" value="Genomic_DNA"/>
</dbReference>
<dbReference type="OrthoDB" id="9786364at2"/>
<dbReference type="Pfam" id="PF00389">
    <property type="entry name" value="2-Hacid_dh"/>
    <property type="match status" value="1"/>
</dbReference>
<dbReference type="InterPro" id="IPR036291">
    <property type="entry name" value="NAD(P)-bd_dom_sf"/>
</dbReference>
<evidence type="ECO:0000256" key="3">
    <source>
        <dbReference type="ARBA" id="ARBA00023027"/>
    </source>
</evidence>
<dbReference type="STRING" id="1122195.SAMN02745164_01452"/>
<dbReference type="InterPro" id="IPR029753">
    <property type="entry name" value="D-isomer_DH_CS"/>
</dbReference>
<keyword evidence="3" id="KW-0520">NAD</keyword>
<dbReference type="GO" id="GO:0016616">
    <property type="term" value="F:oxidoreductase activity, acting on the CH-OH group of donors, NAD or NADP as acceptor"/>
    <property type="evidence" value="ECO:0007669"/>
    <property type="project" value="InterPro"/>
</dbReference>
<dbReference type="SUPFAM" id="SSF52283">
    <property type="entry name" value="Formate/glycerate dehydrogenase catalytic domain-like"/>
    <property type="match status" value="1"/>
</dbReference>
<keyword evidence="2 4" id="KW-0560">Oxidoreductase</keyword>
<evidence type="ECO:0000313" key="8">
    <source>
        <dbReference type="Proteomes" id="UP000184334"/>
    </source>
</evidence>
<name>A0A1M4XKQ5_MARH1</name>
<dbReference type="Proteomes" id="UP000184334">
    <property type="component" value="Unassembled WGS sequence"/>
</dbReference>
<evidence type="ECO:0000256" key="2">
    <source>
        <dbReference type="ARBA" id="ARBA00023002"/>
    </source>
</evidence>
<feature type="domain" description="D-isomer specific 2-hydroxyacid dehydrogenase NAD-binding" evidence="6">
    <location>
        <begin position="107"/>
        <end position="284"/>
    </location>
</feature>
<feature type="domain" description="D-isomer specific 2-hydroxyacid dehydrogenase catalytic" evidence="5">
    <location>
        <begin position="7"/>
        <end position="308"/>
    </location>
</feature>
<organism evidence="7 8">
    <name type="scientific">Marinitoga hydrogenitolerans (strain DSM 16785 / JCM 12826 / AT1271)</name>
    <dbReference type="NCBI Taxonomy" id="1122195"/>
    <lineage>
        <taxon>Bacteria</taxon>
        <taxon>Thermotogati</taxon>
        <taxon>Thermotogota</taxon>
        <taxon>Thermotogae</taxon>
        <taxon>Petrotogales</taxon>
        <taxon>Petrotogaceae</taxon>
        <taxon>Marinitoga</taxon>
    </lineage>
</organism>
<dbReference type="AlphaFoldDB" id="A0A1M4XKQ5"/>